<dbReference type="SUPFAM" id="SSF53098">
    <property type="entry name" value="Ribonuclease H-like"/>
    <property type="match status" value="1"/>
</dbReference>
<accession>A0ABU9B375</accession>
<comment type="caution">
    <text evidence="3">The sequence shown here is derived from an EMBL/GenBank/DDBJ whole genome shotgun (WGS) entry which is preliminary data.</text>
</comment>
<evidence type="ECO:0000256" key="1">
    <source>
        <dbReference type="SAM" id="MobiDB-lite"/>
    </source>
</evidence>
<dbReference type="SUPFAM" id="SSF46689">
    <property type="entry name" value="Homeodomain-like"/>
    <property type="match status" value="1"/>
</dbReference>
<dbReference type="InterPro" id="IPR036397">
    <property type="entry name" value="RNaseH_sf"/>
</dbReference>
<dbReference type="Pfam" id="PF13565">
    <property type="entry name" value="HTH_32"/>
    <property type="match status" value="1"/>
</dbReference>
<dbReference type="InterPro" id="IPR009057">
    <property type="entry name" value="Homeodomain-like_sf"/>
</dbReference>
<dbReference type="PANTHER" id="PTHR35004">
    <property type="entry name" value="TRANSPOSASE RV3428C-RELATED"/>
    <property type="match status" value="1"/>
</dbReference>
<feature type="region of interest" description="Disordered" evidence="1">
    <location>
        <begin position="375"/>
        <end position="407"/>
    </location>
</feature>
<evidence type="ECO:0000313" key="3">
    <source>
        <dbReference type="EMBL" id="MEK7954493.1"/>
    </source>
</evidence>
<dbReference type="Pfam" id="PF13683">
    <property type="entry name" value="rve_3"/>
    <property type="match status" value="1"/>
</dbReference>
<dbReference type="EMBL" id="JBBUKT010000026">
    <property type="protein sequence ID" value="MEK7954493.1"/>
    <property type="molecule type" value="Genomic_DNA"/>
</dbReference>
<dbReference type="InterPro" id="IPR012337">
    <property type="entry name" value="RNaseH-like_sf"/>
</dbReference>
<feature type="compositionally biased region" description="Basic and acidic residues" evidence="1">
    <location>
        <begin position="378"/>
        <end position="391"/>
    </location>
</feature>
<organism evidence="3 4">
    <name type="scientific">Luteolibacter soli</name>
    <dbReference type="NCBI Taxonomy" id="3135280"/>
    <lineage>
        <taxon>Bacteria</taxon>
        <taxon>Pseudomonadati</taxon>
        <taxon>Verrucomicrobiota</taxon>
        <taxon>Verrucomicrobiia</taxon>
        <taxon>Verrucomicrobiales</taxon>
        <taxon>Verrucomicrobiaceae</taxon>
        <taxon>Luteolibacter</taxon>
    </lineage>
</organism>
<evidence type="ECO:0000313" key="4">
    <source>
        <dbReference type="Proteomes" id="UP001371305"/>
    </source>
</evidence>
<feature type="domain" description="Integrase catalytic" evidence="2">
    <location>
        <begin position="125"/>
        <end position="293"/>
    </location>
</feature>
<reference evidence="3 4" key="1">
    <citation type="submission" date="2024-04" db="EMBL/GenBank/DDBJ databases">
        <title>Luteolibacter sp. isolated from soil.</title>
        <authorList>
            <person name="An J."/>
        </authorList>
    </citation>
    <scope>NUCLEOTIDE SEQUENCE [LARGE SCALE GENOMIC DNA]</scope>
    <source>
        <strain evidence="3 4">Y139</strain>
    </source>
</reference>
<evidence type="ECO:0000259" key="2">
    <source>
        <dbReference type="PROSITE" id="PS50994"/>
    </source>
</evidence>
<proteinExistence type="predicted"/>
<name>A0ABU9B375_9BACT</name>
<dbReference type="PROSITE" id="PS50994">
    <property type="entry name" value="INTEGRASE"/>
    <property type="match status" value="1"/>
</dbReference>
<protein>
    <submittedName>
        <fullName evidence="3">IS481 family transposase</fullName>
    </submittedName>
</protein>
<dbReference type="PANTHER" id="PTHR35004:SF6">
    <property type="entry name" value="TRANSPOSASE"/>
    <property type="match status" value="1"/>
</dbReference>
<gene>
    <name evidence="3" type="ORF">WKV53_28535</name>
</gene>
<dbReference type="Proteomes" id="UP001371305">
    <property type="component" value="Unassembled WGS sequence"/>
</dbReference>
<dbReference type="InterPro" id="IPR001584">
    <property type="entry name" value="Integrase_cat-core"/>
</dbReference>
<dbReference type="InterPro" id="IPR047656">
    <property type="entry name" value="IS481-like_transpos"/>
</dbReference>
<dbReference type="RefSeq" id="WP_341408263.1">
    <property type="nucleotide sequence ID" value="NZ_JBBUKT010000026.1"/>
</dbReference>
<dbReference type="Gene3D" id="3.30.420.10">
    <property type="entry name" value="Ribonuclease H-like superfamily/Ribonuclease H"/>
    <property type="match status" value="1"/>
</dbReference>
<keyword evidence="4" id="KW-1185">Reference proteome</keyword>
<dbReference type="NCBIfam" id="NF033577">
    <property type="entry name" value="transpos_IS481"/>
    <property type="match status" value="1"/>
</dbReference>
<sequence length="407" mass="46229">MELRREFVELGCREGANIRELCRRFGISAPTGYKWMKRHLAGEALGDKSRKPLGSPGQTPAAMEELVIAARHEHPAWGGRKIKRWLENRGEEDVPAASTITGMLRRHGLLSQPAGPSGRGWERFEREAPNELWQIDYKGWLQLAAGGRCHPLAMLDDHSRFNLLLEPCATETFAELRPLLERAFETYGLPVAILCDNGNPWGTSWGYFTACEAWLLRLGVEVLHGRPCHPQTQGKEERFNRTLNAEVLSRTTVWHDRSHCGREFSRWRGIYNHERPHEALGGDVPASRYEVSLRKMPSKPREAGEWYGGDDVVKKVQSKGNLRFRGVSWSIGEAMKGEEVALRQTGEERYEVYYCWKRLGAVDFAKHRSSGAKGYAPLEREVRPLLHEPRPPHGRGLKSANDVPEQV</sequence>